<reference evidence="9 10" key="3">
    <citation type="journal article" date="2019" name="Nat. Med.">
        <title>A library of human gut bacterial isolates paired with longitudinal multiomics data enables mechanistic microbiome research.</title>
        <authorList>
            <person name="Poyet M."/>
            <person name="Groussin M."/>
            <person name="Gibbons S.M."/>
            <person name="Avila-Pacheco J."/>
            <person name="Jiang X."/>
            <person name="Kearney S.M."/>
            <person name="Perrotta A.R."/>
            <person name="Berdy B."/>
            <person name="Zhao S."/>
            <person name="Lieberman T.D."/>
            <person name="Swanson P.K."/>
            <person name="Smith M."/>
            <person name="Roesemann S."/>
            <person name="Alexander J.E."/>
            <person name="Rich S.A."/>
            <person name="Livny J."/>
            <person name="Vlamakis H."/>
            <person name="Clish C."/>
            <person name="Bullock K."/>
            <person name="Deik A."/>
            <person name="Scott J."/>
            <person name="Pierce K.A."/>
            <person name="Xavier R.J."/>
            <person name="Alm E.J."/>
        </authorList>
    </citation>
    <scope>NUCLEOTIDE SEQUENCE [LARGE SCALE GENOMIC DNA]</scope>
    <source>
        <strain evidence="4 10">BIOML-A4</strain>
        <strain evidence="5 9">BIOML-A7</strain>
    </source>
</reference>
<gene>
    <name evidence="2" type="ORF">ASJ35_16395</name>
    <name evidence="3" type="ORF">FYJ76_07915</name>
    <name evidence="5" type="ORF">GMD52_13295</name>
    <name evidence="4" type="ORF">GMD59_00965</name>
    <name evidence="1" type="ORF">TQ39_01595</name>
</gene>
<dbReference type="EMBL" id="JXXK01000001">
    <property type="protein sequence ID" value="KJF41521.1"/>
    <property type="molecule type" value="Genomic_DNA"/>
</dbReference>
<reference evidence="1" key="1">
    <citation type="submission" date="2015-02" db="EMBL/GenBank/DDBJ databases">
        <title>A novel member of the family Ruminococcaceae isolated from human feces.</title>
        <authorList>
            <person name="Shkoporov A.N."/>
            <person name="Chaplin A.V."/>
            <person name="Motuzova O.V."/>
            <person name="Kafarskaia L.I."/>
            <person name="Khokhlova E.V."/>
            <person name="Efimov B.A."/>
        </authorList>
    </citation>
    <scope>NUCLEOTIDE SEQUENCE [LARGE SCALE GENOMIC DNA]</scope>
    <source>
        <strain evidence="1">585-1</strain>
    </source>
</reference>
<dbReference type="SUPFAM" id="SSF53271">
    <property type="entry name" value="PRTase-like"/>
    <property type="match status" value="1"/>
</dbReference>
<evidence type="ECO:0000313" key="10">
    <source>
        <dbReference type="Proteomes" id="UP000472755"/>
    </source>
</evidence>
<dbReference type="Gene3D" id="3.40.50.2020">
    <property type="match status" value="1"/>
</dbReference>
<dbReference type="EMBL" id="WMZU01000001">
    <property type="protein sequence ID" value="MTS25854.1"/>
    <property type="molecule type" value="Genomic_DNA"/>
</dbReference>
<dbReference type="GO" id="GO:0016757">
    <property type="term" value="F:glycosyltransferase activity"/>
    <property type="evidence" value="ECO:0007669"/>
    <property type="project" value="UniProtKB-KW"/>
</dbReference>
<reference evidence="2 7" key="2">
    <citation type="submission" date="2015-10" db="EMBL/GenBank/DDBJ databases">
        <title>A novel member of the family Ruminococcaceae isolated from human faeces.</title>
        <authorList>
            <person name="Shkoporov A.N."/>
            <person name="Chaplin A.V."/>
            <person name="Motuzova O.V."/>
            <person name="Kafarskaia L.I."/>
            <person name="Efimov B.A."/>
        </authorList>
    </citation>
    <scope>NUCLEOTIDE SEQUENCE [LARGE SCALE GENOMIC DNA]</scope>
    <source>
        <strain evidence="2 7">668</strain>
    </source>
</reference>
<comment type="caution">
    <text evidence="1">The sequence shown here is derived from an EMBL/GenBank/DDBJ whole genome shotgun (WGS) entry which is preliminary data.</text>
</comment>
<keyword evidence="1" id="KW-0328">Glycosyltransferase</keyword>
<dbReference type="Proteomes" id="UP000449193">
    <property type="component" value="Unassembled WGS sequence"/>
</dbReference>
<sequence length="212" mass="23290">MEKRIVKLYAKNNTVPLKVVPGHFATNHSHVNYYIDMTTLKTRLSEAGSVAASLAGLYMTNTIVDTIVCLDGTQVIGTLLAQELTRAGYLSMNAHGTIYVVTPEYNSNSQMIFRDNIQPMIQGKHVIVLMASVTTGITIRKSMECISYYGGMLVGISAIFSAVDEVEGQPVNAVFHKDDIPDYQSCAMHDCPLCKEGRRIDALVNSFGYSKL</sequence>
<evidence type="ECO:0000313" key="1">
    <source>
        <dbReference type="EMBL" id="KJF41521.1"/>
    </source>
</evidence>
<evidence type="ECO:0000313" key="6">
    <source>
        <dbReference type="Proteomes" id="UP000032483"/>
    </source>
</evidence>
<organism evidence="1 6">
    <name type="scientific">Ruthenibacterium lactatiformans</name>
    <dbReference type="NCBI Taxonomy" id="1550024"/>
    <lineage>
        <taxon>Bacteria</taxon>
        <taxon>Bacillati</taxon>
        <taxon>Bacillota</taxon>
        <taxon>Clostridia</taxon>
        <taxon>Eubacteriales</taxon>
        <taxon>Oscillospiraceae</taxon>
        <taxon>Ruthenibacterium</taxon>
    </lineage>
</organism>
<dbReference type="CDD" id="cd06223">
    <property type="entry name" value="PRTases_typeI"/>
    <property type="match status" value="1"/>
</dbReference>
<evidence type="ECO:0000313" key="5">
    <source>
        <dbReference type="EMBL" id="MTS52503.1"/>
    </source>
</evidence>
<evidence type="ECO:0000313" key="4">
    <source>
        <dbReference type="EMBL" id="MTS25854.1"/>
    </source>
</evidence>
<dbReference type="InterPro" id="IPR000836">
    <property type="entry name" value="PRTase_dom"/>
</dbReference>
<dbReference type="EMBL" id="VUNJ01000007">
    <property type="protein sequence ID" value="MST91867.1"/>
    <property type="molecule type" value="Genomic_DNA"/>
</dbReference>
<accession>A0A0D8J4R1</accession>
<dbReference type="AlphaFoldDB" id="A0A0D8J4R1"/>
<dbReference type="EMBL" id="LMUA01000034">
    <property type="protein sequence ID" value="KUE74972.1"/>
    <property type="molecule type" value="Genomic_DNA"/>
</dbReference>
<proteinExistence type="predicted"/>
<name>A0A0D8J4R1_9FIRM</name>
<dbReference type="RefSeq" id="WP_009325848.1">
    <property type="nucleotide sequence ID" value="NZ_CAOJUJ010000027.1"/>
</dbReference>
<dbReference type="Proteomes" id="UP000053433">
    <property type="component" value="Unassembled WGS sequence"/>
</dbReference>
<evidence type="ECO:0000313" key="2">
    <source>
        <dbReference type="EMBL" id="KUE74972.1"/>
    </source>
</evidence>
<evidence type="ECO:0000313" key="3">
    <source>
        <dbReference type="EMBL" id="MST91867.1"/>
    </source>
</evidence>
<dbReference type="PATRIC" id="fig|1550024.3.peg.356"/>
<dbReference type="EMBL" id="WMZR01000018">
    <property type="protein sequence ID" value="MTS52503.1"/>
    <property type="molecule type" value="Genomic_DNA"/>
</dbReference>
<keyword evidence="1" id="KW-0808">Transferase</keyword>
<dbReference type="Proteomes" id="UP000431913">
    <property type="component" value="Unassembled WGS sequence"/>
</dbReference>
<keyword evidence="6" id="KW-1185">Reference proteome</keyword>
<reference evidence="3 8" key="4">
    <citation type="submission" date="2019-08" db="EMBL/GenBank/DDBJ databases">
        <title>In-depth cultivation of the pig gut microbiome towards novel bacterial diversity and tailored functional studies.</title>
        <authorList>
            <person name="Wylensek D."/>
            <person name="Hitch T.C.A."/>
            <person name="Clavel T."/>
        </authorList>
    </citation>
    <scope>NUCLEOTIDE SEQUENCE [LARGE SCALE GENOMIC DNA]</scope>
    <source>
        <strain evidence="3 8">WCA3-601-WT-6J</strain>
    </source>
</reference>
<evidence type="ECO:0000313" key="8">
    <source>
        <dbReference type="Proteomes" id="UP000431913"/>
    </source>
</evidence>
<dbReference type="Proteomes" id="UP000032483">
    <property type="component" value="Unassembled WGS sequence"/>
</dbReference>
<accession>A0A0W7TMC4</accession>
<dbReference type="GeneID" id="42855329"/>
<dbReference type="Proteomes" id="UP000472755">
    <property type="component" value="Unassembled WGS sequence"/>
</dbReference>
<dbReference type="InterPro" id="IPR029057">
    <property type="entry name" value="PRTase-like"/>
</dbReference>
<evidence type="ECO:0000313" key="9">
    <source>
        <dbReference type="Proteomes" id="UP000449193"/>
    </source>
</evidence>
<evidence type="ECO:0000313" key="7">
    <source>
        <dbReference type="Proteomes" id="UP000053433"/>
    </source>
</evidence>
<protein>
    <submittedName>
        <fullName evidence="1">Orotate phosphoribosyltransferase</fullName>
    </submittedName>
</protein>